<dbReference type="PANTHER" id="PTHR45982">
    <property type="entry name" value="REGULATOR OF CHROMOSOME CONDENSATION"/>
    <property type="match status" value="1"/>
</dbReference>
<accession>A0ABN8B8X4</accession>
<feature type="repeat" description="RCC1" evidence="3">
    <location>
        <begin position="207"/>
        <end position="256"/>
    </location>
</feature>
<evidence type="ECO:0000259" key="5">
    <source>
        <dbReference type="Pfam" id="PF25390"/>
    </source>
</evidence>
<evidence type="ECO:0000313" key="7">
    <source>
        <dbReference type="Proteomes" id="UP001153292"/>
    </source>
</evidence>
<dbReference type="InterPro" id="IPR058923">
    <property type="entry name" value="RCC1-like_dom"/>
</dbReference>
<name>A0ABN8B8X4_CHISP</name>
<feature type="compositionally biased region" description="Polar residues" evidence="4">
    <location>
        <begin position="77"/>
        <end position="91"/>
    </location>
</feature>
<organism evidence="6 7">
    <name type="scientific">Chilo suppressalis</name>
    <name type="common">Asiatic rice borer moth</name>
    <dbReference type="NCBI Taxonomy" id="168631"/>
    <lineage>
        <taxon>Eukaryota</taxon>
        <taxon>Metazoa</taxon>
        <taxon>Ecdysozoa</taxon>
        <taxon>Arthropoda</taxon>
        <taxon>Hexapoda</taxon>
        <taxon>Insecta</taxon>
        <taxon>Pterygota</taxon>
        <taxon>Neoptera</taxon>
        <taxon>Endopterygota</taxon>
        <taxon>Lepidoptera</taxon>
        <taxon>Glossata</taxon>
        <taxon>Ditrysia</taxon>
        <taxon>Pyraloidea</taxon>
        <taxon>Crambidae</taxon>
        <taxon>Crambinae</taxon>
        <taxon>Chilo</taxon>
    </lineage>
</organism>
<feature type="region of interest" description="Disordered" evidence="4">
    <location>
        <begin position="70"/>
        <end position="113"/>
    </location>
</feature>
<dbReference type="Gene3D" id="2.130.10.30">
    <property type="entry name" value="Regulator of chromosome condensation 1/beta-lactamase-inhibitor protein II"/>
    <property type="match status" value="2"/>
</dbReference>
<dbReference type="Pfam" id="PF25390">
    <property type="entry name" value="WD40_RLD"/>
    <property type="match status" value="1"/>
</dbReference>
<evidence type="ECO:0000256" key="2">
    <source>
        <dbReference type="ARBA" id="ARBA00022737"/>
    </source>
</evidence>
<feature type="repeat" description="RCC1" evidence="3">
    <location>
        <begin position="103"/>
        <end position="156"/>
    </location>
</feature>
<keyword evidence="7" id="KW-1185">Reference proteome</keyword>
<reference evidence="6" key="1">
    <citation type="submission" date="2021-12" db="EMBL/GenBank/DDBJ databases">
        <authorList>
            <person name="King R."/>
        </authorList>
    </citation>
    <scope>NUCLEOTIDE SEQUENCE</scope>
</reference>
<feature type="region of interest" description="Disordered" evidence="4">
    <location>
        <begin position="1"/>
        <end position="50"/>
    </location>
</feature>
<gene>
    <name evidence="6" type="ORF">CHILSU_LOCUS8334</name>
</gene>
<proteinExistence type="predicted"/>
<dbReference type="Proteomes" id="UP001153292">
    <property type="component" value="Chromosome 3"/>
</dbReference>
<evidence type="ECO:0000313" key="6">
    <source>
        <dbReference type="EMBL" id="CAH0404985.1"/>
    </source>
</evidence>
<dbReference type="InterPro" id="IPR009091">
    <property type="entry name" value="RCC1/BLIP-II"/>
</dbReference>
<dbReference type="PROSITE" id="PS00626">
    <property type="entry name" value="RCC1_2"/>
    <property type="match status" value="1"/>
</dbReference>
<dbReference type="EMBL" id="OU963896">
    <property type="protein sequence ID" value="CAH0404985.1"/>
    <property type="molecule type" value="Genomic_DNA"/>
</dbReference>
<dbReference type="PANTHER" id="PTHR45982:SF8">
    <property type="entry name" value="E3 UBIQUITIN-PROTEIN LIGASE HERC2-LIKE PROTEIN-RELATED"/>
    <property type="match status" value="1"/>
</dbReference>
<evidence type="ECO:0000256" key="3">
    <source>
        <dbReference type="PROSITE-ProRule" id="PRU00235"/>
    </source>
</evidence>
<evidence type="ECO:0000256" key="1">
    <source>
        <dbReference type="ARBA" id="ARBA00022658"/>
    </source>
</evidence>
<dbReference type="PRINTS" id="PR00633">
    <property type="entry name" value="RCCNDNSATION"/>
</dbReference>
<keyword evidence="1" id="KW-0344">Guanine-nucleotide releasing factor</keyword>
<feature type="repeat" description="RCC1" evidence="3">
    <location>
        <begin position="257"/>
        <end position="307"/>
    </location>
</feature>
<dbReference type="InterPro" id="IPR051553">
    <property type="entry name" value="Ran_GTPase-activating"/>
</dbReference>
<dbReference type="PROSITE" id="PS50012">
    <property type="entry name" value="RCC1_3"/>
    <property type="match status" value="6"/>
</dbReference>
<feature type="repeat" description="RCC1" evidence="3">
    <location>
        <begin position="309"/>
        <end position="362"/>
    </location>
</feature>
<feature type="repeat" description="RCC1" evidence="3">
    <location>
        <begin position="414"/>
        <end position="468"/>
    </location>
</feature>
<evidence type="ECO:0000256" key="4">
    <source>
        <dbReference type="SAM" id="MobiDB-lite"/>
    </source>
</evidence>
<protein>
    <recommendedName>
        <fullName evidence="5">RCC1-like domain-containing protein</fullName>
    </recommendedName>
</protein>
<dbReference type="InterPro" id="IPR000408">
    <property type="entry name" value="Reg_chr_condens"/>
</dbReference>
<feature type="repeat" description="RCC1" evidence="3">
    <location>
        <begin position="363"/>
        <end position="413"/>
    </location>
</feature>
<feature type="domain" description="RCC1-like" evidence="5">
    <location>
        <begin position="109"/>
        <end position="462"/>
    </location>
</feature>
<sequence length="478" mass="52865">MNRSTCRKSKPESRRIRVRHRPPSSRVKTPLRAPVTRPSATPETSRDCALTPKRAYAAAAASRTVAITQLERKSTHPKASSQDIPSATPTETRNRNCDEEEEAHSSQSGANSHGQLGLGVINEQVEIASIVDIECIATKINQICCGGGHTLLLDGEGNIFSCGWNHKLQSGTDTDTHNFQRVWKLSGIRFINIACGWDFSCGVTDDQFLFVWGSNSNGELGLPKYHFPEVVRPVRLQINACAVSMGLKHSAIINSKGEVWITGYGRHGQLGLGSEILTSDRFQIVPKVGKISHIACGQNHTTTWSSEEKALYVWGDNRHGQLLLDKEKYKKVFTPQKIDIDVKQEVKKLLSGWTNSLLWLENGTLVAWGRNDYGQLGTSENIVGKIFQIKLPGHRQVQDVALGSEHSICLATDNTLWSWGWNEHANTGTGINEKIVFAPTLVPLQLDNSIKITQIYAGGAQNFIVTTEMEEIYENSIT</sequence>
<dbReference type="SUPFAM" id="SSF50985">
    <property type="entry name" value="RCC1/BLIP-II"/>
    <property type="match status" value="1"/>
</dbReference>
<keyword evidence="2" id="KW-0677">Repeat</keyword>